<dbReference type="Proteomes" id="UP001212997">
    <property type="component" value="Unassembled WGS sequence"/>
</dbReference>
<feature type="region of interest" description="Disordered" evidence="1">
    <location>
        <begin position="288"/>
        <end position="312"/>
    </location>
</feature>
<evidence type="ECO:0000313" key="2">
    <source>
        <dbReference type="EMBL" id="KAJ3490958.1"/>
    </source>
</evidence>
<accession>A0AAD5VFH3</accession>
<reference evidence="2" key="1">
    <citation type="submission" date="2022-07" db="EMBL/GenBank/DDBJ databases">
        <title>Genome Sequence of Physisporinus lineatus.</title>
        <authorList>
            <person name="Buettner E."/>
        </authorList>
    </citation>
    <scope>NUCLEOTIDE SEQUENCE</scope>
    <source>
        <strain evidence="2">VT162</strain>
    </source>
</reference>
<organism evidence="2 3">
    <name type="scientific">Meripilus lineatus</name>
    <dbReference type="NCBI Taxonomy" id="2056292"/>
    <lineage>
        <taxon>Eukaryota</taxon>
        <taxon>Fungi</taxon>
        <taxon>Dikarya</taxon>
        <taxon>Basidiomycota</taxon>
        <taxon>Agaricomycotina</taxon>
        <taxon>Agaricomycetes</taxon>
        <taxon>Polyporales</taxon>
        <taxon>Meripilaceae</taxon>
        <taxon>Meripilus</taxon>
    </lineage>
</organism>
<evidence type="ECO:0000256" key="1">
    <source>
        <dbReference type="SAM" id="MobiDB-lite"/>
    </source>
</evidence>
<evidence type="ECO:0000313" key="3">
    <source>
        <dbReference type="Proteomes" id="UP001212997"/>
    </source>
</evidence>
<keyword evidence="3" id="KW-1185">Reference proteome</keyword>
<protein>
    <submittedName>
        <fullName evidence="2">Uncharacterized protein</fullName>
    </submittedName>
</protein>
<gene>
    <name evidence="2" type="ORF">NLI96_g1056</name>
</gene>
<proteinExistence type="predicted"/>
<dbReference type="EMBL" id="JANAWD010000019">
    <property type="protein sequence ID" value="KAJ3490958.1"/>
    <property type="molecule type" value="Genomic_DNA"/>
</dbReference>
<name>A0AAD5VFH3_9APHY</name>
<sequence length="312" mass="34318">MFRNISVASLRRTGIPRPRTSQRALVHSTRFTSTNAPSGFRKYTPLVAAGVAGGVTVILGGKSIPHWDTSRQDRLTPPQGYAWYHFSGVKNTVDTAVALKNRFFSTQKSVAESASKQSNVAIEYLRKTTKAYVGFLPGASPVVDTVFDTLDEVHDKHREEVDKIVAEGYDELQGVIRESDGAPNLLTGTRVLGVIKKIGVALAGVGRRAGQSAFITLKERHPLIADQLESGYQVLLELAMRSGPEGARIFEETMQQVSEIFSKGETPGRLNQAQSLIQERISQLRELSQDPARRPWSGITTNLSKYLPGKRE</sequence>
<comment type="caution">
    <text evidence="2">The sequence shown here is derived from an EMBL/GenBank/DDBJ whole genome shotgun (WGS) entry which is preliminary data.</text>
</comment>
<dbReference type="AlphaFoldDB" id="A0AAD5VFH3"/>